<evidence type="ECO:0000259" key="3">
    <source>
        <dbReference type="Pfam" id="PF18962"/>
    </source>
</evidence>
<dbReference type="Proteomes" id="UP000236454">
    <property type="component" value="Unassembled WGS sequence"/>
</dbReference>
<feature type="chain" id="PRO_5014718516" evidence="2">
    <location>
        <begin position="23"/>
        <end position="1084"/>
    </location>
</feature>
<dbReference type="InterPro" id="IPR011047">
    <property type="entry name" value="Quinoprotein_ADH-like_sf"/>
</dbReference>
<reference evidence="4 5" key="1">
    <citation type="submission" date="2016-10" db="EMBL/GenBank/DDBJ databases">
        <authorList>
            <person name="de Groot N.N."/>
        </authorList>
    </citation>
    <scope>NUCLEOTIDE SEQUENCE [LARGE SCALE GENOMIC DNA]</scope>
    <source>
        <strain evidence="4 5">CGMCC 1.7005</strain>
    </source>
</reference>
<keyword evidence="5" id="KW-1185">Reference proteome</keyword>
<evidence type="ECO:0000313" key="5">
    <source>
        <dbReference type="Proteomes" id="UP000236454"/>
    </source>
</evidence>
<dbReference type="SUPFAM" id="SSF50998">
    <property type="entry name" value="Quinoprotein alcohol dehydrogenase-like"/>
    <property type="match status" value="1"/>
</dbReference>
<dbReference type="AlphaFoldDB" id="A0A1I6Y3B3"/>
<dbReference type="Pfam" id="PF18962">
    <property type="entry name" value="Por_Secre_tail"/>
    <property type="match status" value="1"/>
</dbReference>
<dbReference type="STRING" id="477690.SAMN05216474_0639"/>
<evidence type="ECO:0000256" key="2">
    <source>
        <dbReference type="SAM" id="SignalP"/>
    </source>
</evidence>
<proteinExistence type="predicted"/>
<dbReference type="InterPro" id="IPR026444">
    <property type="entry name" value="Secre_tail"/>
</dbReference>
<accession>A0A1I6Y3B3</accession>
<evidence type="ECO:0000313" key="4">
    <source>
        <dbReference type="EMBL" id="SFT45115.1"/>
    </source>
</evidence>
<sequence length="1084" mass="119853">MKFYILSLTFLFSFLSFSQSLVDEEYFSNPLTGHLTEIRSSVKVDDGFIVAGQKITPPNVYEGVVLRVNQIGEVVWSTLTQPQQINCSIIRDVAVFDDGFVYAQGCYDITKINVLTGEIEWTTPIEDNLTNYVIDFYDYDSSRFLIRYKTTYSDVHLAFMDKSNGDTLQSVPMEEADPIFQSVVTDPYGNIYYASGNKLKKFNGDNLHQILWERRYNVDPNATNNIDEITNLYLDNQGYMFVSGYVGSGSTNLVMAKVNPMDGAPIWRSQISTNNKLMDLKDQNGYLYMTYRHKYVGGIQDSYYTSKINKTTGAEMWYSYQDMTQLHPSSVCGHHEGTKALEVDCNGNVYLTGHYDDSGYGPGTWGIMKLNAANGSKAFDLTITQDSLSCDNVGEGKNVNIVNNIPIFVGNEEVLPYESKASFVAIDPLTGNPNIRHHIEGGFQQLSYTKAIQESKDTMFVLMQKGEHATLAMRTNFGISNWEFTDATIKRSKAGCISVNDNSAYMASMRIETNNSSPTDFENVNAIVFYQLNKSTGSLLAEDSLIISGNIELIEMESDASGEAFLVYAEGLNVKLVKWDANGLSAPVTLSMVTENVESKRPLDILNNYSSTNLLYSGNQNLYSIDKSNLSISSIYQYPSTRNVYGVMHKEGSIIISGDNTTGSQFLTSIDTIAYTLNWDQNYQTGVFAGTLYDQDTIYTFGEANGQMQVQAIVAATGATGWEYLRPNLSTLEARVYGLSFSSSLERFVVHGAEIHSNGSSDLVIERIDRSGNGSSILYVEDDLSMISQAYTAAVRADSMLWVGGRINSTAFGKEGANYLIQLYDCPLINTTDVISACDSYTWIDGNTYTTSTDTASVTLINSIGCDSIVSLDLTMHYATSGTDVQYACDSIVWLDGNTYTNNNTTATWMVSSVFGCDSLITLDLTLGDVNTGVVNTSPTLTASDAGAQYQWLDCTNGYTVIPGETNQSFTATANGDYAVIITDGNCVDTSMCYTVANVGLNENELNKSITIYPNPTTQDVYVELGDMYANVKIEITTVLGKKIFSQHYQNIDEIELELTGVKGIYFITIKSEGVQKTYRVIKQ</sequence>
<dbReference type="OrthoDB" id="1093345at2"/>
<feature type="domain" description="Secretion system C-terminal sorting" evidence="3">
    <location>
        <begin position="1012"/>
        <end position="1081"/>
    </location>
</feature>
<dbReference type="EMBL" id="FPAS01000001">
    <property type="protein sequence ID" value="SFT45115.1"/>
    <property type="molecule type" value="Genomic_DNA"/>
</dbReference>
<dbReference type="RefSeq" id="WP_090246240.1">
    <property type="nucleotide sequence ID" value="NZ_FPAS01000001.1"/>
</dbReference>
<organism evidence="4 5">
    <name type="scientific">Lishizhenia tianjinensis</name>
    <dbReference type="NCBI Taxonomy" id="477690"/>
    <lineage>
        <taxon>Bacteria</taxon>
        <taxon>Pseudomonadati</taxon>
        <taxon>Bacteroidota</taxon>
        <taxon>Flavobacteriia</taxon>
        <taxon>Flavobacteriales</taxon>
        <taxon>Crocinitomicaceae</taxon>
        <taxon>Lishizhenia</taxon>
    </lineage>
</organism>
<name>A0A1I6Y3B3_9FLAO</name>
<dbReference type="NCBIfam" id="TIGR04183">
    <property type="entry name" value="Por_Secre_tail"/>
    <property type="match status" value="1"/>
</dbReference>
<feature type="signal peptide" evidence="2">
    <location>
        <begin position="1"/>
        <end position="22"/>
    </location>
</feature>
<protein>
    <submittedName>
        <fullName evidence="4">Por secretion system C-terminal sorting domain-containing protein</fullName>
    </submittedName>
</protein>
<keyword evidence="1 2" id="KW-0732">Signal</keyword>
<evidence type="ECO:0000256" key="1">
    <source>
        <dbReference type="ARBA" id="ARBA00022729"/>
    </source>
</evidence>
<gene>
    <name evidence="4" type="ORF">SAMN05216474_0639</name>
</gene>